<comment type="caution">
    <text evidence="8">The sequence shown here is derived from an EMBL/GenBank/DDBJ whole genome shotgun (WGS) entry which is preliminary data.</text>
</comment>
<feature type="binding site" evidence="5">
    <location>
        <position position="362"/>
    </location>
    <ligand>
        <name>Zn(2+)</name>
        <dbReference type="ChEBI" id="CHEBI:29105"/>
    </ligand>
</feature>
<dbReference type="PANTHER" id="PTHR20855:SF3">
    <property type="entry name" value="LD03007P"/>
    <property type="match status" value="1"/>
</dbReference>
<dbReference type="eggNOG" id="COG1272">
    <property type="taxonomic scope" value="Bacteria"/>
</dbReference>
<feature type="compositionally biased region" description="Basic and acidic residues" evidence="6">
    <location>
        <begin position="10"/>
        <end position="27"/>
    </location>
</feature>
<reference evidence="8 9" key="1">
    <citation type="submission" date="2010-12" db="EMBL/GenBank/DDBJ databases">
        <authorList>
            <person name="Muzny D."/>
            <person name="Qin X."/>
            <person name="Buhay C."/>
            <person name="Dugan-Rocha S."/>
            <person name="Ding Y."/>
            <person name="Chen G."/>
            <person name="Hawes A."/>
            <person name="Holder M."/>
            <person name="Jhangiani S."/>
            <person name="Johnson A."/>
            <person name="Khan Z."/>
            <person name="Li Z."/>
            <person name="Liu W."/>
            <person name="Liu X."/>
            <person name="Perez L."/>
            <person name="Shen H."/>
            <person name="Wang Q."/>
            <person name="Watt J."/>
            <person name="Xi L."/>
            <person name="Xin Y."/>
            <person name="Zhou J."/>
            <person name="Deng J."/>
            <person name="Jiang H."/>
            <person name="Liu Y."/>
            <person name="Qu J."/>
            <person name="Song X.-Z."/>
            <person name="Zhang L."/>
            <person name="Villasana D."/>
            <person name="Johnson A."/>
            <person name="Liu J."/>
            <person name="Liyanage D."/>
            <person name="Lorensuhewa L."/>
            <person name="Robinson T."/>
            <person name="Song A."/>
            <person name="Song B.-B."/>
            <person name="Dinh H."/>
            <person name="Thornton R."/>
            <person name="Coyle M."/>
            <person name="Francisco L."/>
            <person name="Jackson L."/>
            <person name="Javaid M."/>
            <person name="Korchina V."/>
            <person name="Kovar C."/>
            <person name="Mata R."/>
            <person name="Mathew T."/>
            <person name="Ngo R."/>
            <person name="Nguyen L."/>
            <person name="Nguyen N."/>
            <person name="Okwuonu G."/>
            <person name="Ongeri F."/>
            <person name="Pham C."/>
            <person name="Simmons D."/>
            <person name="Wilczek-Boney K."/>
            <person name="Hale W."/>
            <person name="Jakkamsetti A."/>
            <person name="Pham P."/>
            <person name="Ruth R."/>
            <person name="San Lucas F."/>
            <person name="Warren J."/>
            <person name="Zhang J."/>
            <person name="Zhao Z."/>
            <person name="Zhou C."/>
            <person name="Zhu D."/>
            <person name="Lee S."/>
            <person name="Bess C."/>
            <person name="Blankenburg K."/>
            <person name="Forbes L."/>
            <person name="Fu Q."/>
            <person name="Gubbala S."/>
            <person name="Hirani K."/>
            <person name="Jayaseelan J.C."/>
            <person name="Lara F."/>
            <person name="Munidasa M."/>
            <person name="Palculict T."/>
            <person name="Patil S."/>
            <person name="Pu L.-L."/>
            <person name="Saada N."/>
            <person name="Tang L."/>
            <person name="Weissenberger G."/>
            <person name="Zhu Y."/>
            <person name="Hemphill L."/>
            <person name="Shang Y."/>
            <person name="Youmans B."/>
            <person name="Ayvaz T."/>
            <person name="Ross M."/>
            <person name="Santibanez J."/>
            <person name="Aqrawi P."/>
            <person name="Gross S."/>
            <person name="Joshi V."/>
            <person name="Fowler G."/>
            <person name="Nazareth L."/>
            <person name="Reid J."/>
            <person name="Worley K."/>
            <person name="Petrosino J."/>
            <person name="Highlander S."/>
            <person name="Gibbs R."/>
        </authorList>
    </citation>
    <scope>NUCLEOTIDE SEQUENCE [LARGE SCALE GENOMIC DNA]</scope>
    <source>
        <strain evidence="8 9">DSM 10105</strain>
    </source>
</reference>
<feature type="transmembrane region" description="Helical" evidence="7">
    <location>
        <begin position="181"/>
        <end position="201"/>
    </location>
</feature>
<dbReference type="EMBL" id="AEON01000001">
    <property type="protein sequence ID" value="EFT83660.1"/>
    <property type="molecule type" value="Genomic_DNA"/>
</dbReference>
<feature type="binding site" evidence="5">
    <location>
        <position position="228"/>
    </location>
    <ligand>
        <name>Zn(2+)</name>
        <dbReference type="ChEBI" id="CHEBI:29105"/>
    </ligand>
</feature>
<organism evidence="8 9">
    <name type="scientific">Parascardovia denticolens DSM 10105 = JCM 12538</name>
    <dbReference type="NCBI Taxonomy" id="864564"/>
    <lineage>
        <taxon>Bacteria</taxon>
        <taxon>Bacillati</taxon>
        <taxon>Actinomycetota</taxon>
        <taxon>Actinomycetes</taxon>
        <taxon>Bifidobacteriales</taxon>
        <taxon>Bifidobacteriaceae</taxon>
        <taxon>Parascardovia</taxon>
    </lineage>
</organism>
<dbReference type="Pfam" id="PF03006">
    <property type="entry name" value="HlyIII"/>
    <property type="match status" value="1"/>
</dbReference>
<proteinExistence type="predicted"/>
<dbReference type="PANTHER" id="PTHR20855">
    <property type="entry name" value="ADIPOR/PROGESTIN RECEPTOR-RELATED"/>
    <property type="match status" value="1"/>
</dbReference>
<dbReference type="HOGENOM" id="CLU_051078_2_2_11"/>
<evidence type="ECO:0008006" key="10">
    <source>
        <dbReference type="Google" id="ProtNLM"/>
    </source>
</evidence>
<evidence type="ECO:0000313" key="9">
    <source>
        <dbReference type="Proteomes" id="UP000004946"/>
    </source>
</evidence>
<comment type="subcellular location">
    <subcellularLocation>
        <location evidence="1">Membrane</location>
        <topology evidence="1">Multi-pass membrane protein</topology>
    </subcellularLocation>
</comment>
<keyword evidence="5" id="KW-0862">Zinc</keyword>
<name>E6K1H9_PARDN</name>
<evidence type="ECO:0000256" key="2">
    <source>
        <dbReference type="ARBA" id="ARBA00022692"/>
    </source>
</evidence>
<keyword evidence="4 7" id="KW-0472">Membrane</keyword>
<accession>E6K1H9</accession>
<feature type="region of interest" description="Disordered" evidence="6">
    <location>
        <begin position="1"/>
        <end position="55"/>
    </location>
</feature>
<gene>
    <name evidence="8" type="ORF">HMPREF0620_0665</name>
</gene>
<feature type="binding site" evidence="5">
    <location>
        <position position="358"/>
    </location>
    <ligand>
        <name>Zn(2+)</name>
        <dbReference type="ChEBI" id="CHEBI:29105"/>
    </ligand>
</feature>
<dbReference type="GO" id="GO:0016020">
    <property type="term" value="C:membrane"/>
    <property type="evidence" value="ECO:0007669"/>
    <property type="project" value="UniProtKB-SubCell"/>
</dbReference>
<evidence type="ECO:0000313" key="8">
    <source>
        <dbReference type="EMBL" id="EFT83660.1"/>
    </source>
</evidence>
<evidence type="ECO:0000256" key="6">
    <source>
        <dbReference type="SAM" id="MobiDB-lite"/>
    </source>
</evidence>
<keyword evidence="2 7" id="KW-0812">Transmembrane</keyword>
<keyword evidence="5" id="KW-0479">Metal-binding</keyword>
<feature type="transmembrane region" description="Helical" evidence="7">
    <location>
        <begin position="246"/>
        <end position="263"/>
    </location>
</feature>
<evidence type="ECO:0000256" key="3">
    <source>
        <dbReference type="ARBA" id="ARBA00022989"/>
    </source>
</evidence>
<keyword evidence="3 7" id="KW-1133">Transmembrane helix</keyword>
<dbReference type="GO" id="GO:0046872">
    <property type="term" value="F:metal ion binding"/>
    <property type="evidence" value="ECO:0007669"/>
    <property type="project" value="UniProtKB-KW"/>
</dbReference>
<sequence length="388" mass="43291">MTRRRGRWTGRAEDIPAKREVDDRLGEEGGAQRQSKIITTGINGNQQEPKVRNGDQRQFIAITGRRLGMVDKQVRMVDKRNQTINEEAEDEGKADRASGNGPQASLPEVSDQAVDQVRKARMARDQAKADSIRMKSRAKADRILAKGEYKASVIEQKARGTYKKKVRLDVHGRPKPAMRGWIHLVTAPLALAAGIVLICLAPNAGTKWACAVFMTSSLILFTNSAIYHVGDWSPKVTDVLRRIDHVNIFLLIAGTYTPVSFALEERWRVIIIASMWIFTAIALIIHVIWINAPRWLYTIIYIVFGVSGVGFLDLFWRSPYAGPAVVWLIVAGGACYILGAIVYGLRKPDPWPMVYGFHEIFHTGTVLGYACHVVAIYFVIVSLMQAAH</sequence>
<feature type="transmembrane region" description="Helical" evidence="7">
    <location>
        <begin position="270"/>
        <end position="289"/>
    </location>
</feature>
<evidence type="ECO:0000256" key="4">
    <source>
        <dbReference type="ARBA" id="ARBA00023136"/>
    </source>
</evidence>
<feature type="region of interest" description="Disordered" evidence="6">
    <location>
        <begin position="85"/>
        <end position="115"/>
    </location>
</feature>
<feature type="transmembrane region" description="Helical" evidence="7">
    <location>
        <begin position="208"/>
        <end position="226"/>
    </location>
</feature>
<dbReference type="AlphaFoldDB" id="E6K1H9"/>
<keyword evidence="9" id="KW-1185">Reference proteome</keyword>
<evidence type="ECO:0000256" key="7">
    <source>
        <dbReference type="SAM" id="Phobius"/>
    </source>
</evidence>
<evidence type="ECO:0000256" key="1">
    <source>
        <dbReference type="ARBA" id="ARBA00004141"/>
    </source>
</evidence>
<feature type="compositionally biased region" description="Polar residues" evidence="6">
    <location>
        <begin position="32"/>
        <end position="48"/>
    </location>
</feature>
<feature type="transmembrane region" description="Helical" evidence="7">
    <location>
        <begin position="325"/>
        <end position="346"/>
    </location>
</feature>
<evidence type="ECO:0000256" key="5">
    <source>
        <dbReference type="PIRSR" id="PIRSR604254-1"/>
    </source>
</evidence>
<dbReference type="Proteomes" id="UP000004946">
    <property type="component" value="Chromosome"/>
</dbReference>
<protein>
    <recommendedName>
        <fullName evidence="10">Channel protein, hemolysin III family</fullName>
    </recommendedName>
</protein>
<feature type="transmembrane region" description="Helical" evidence="7">
    <location>
        <begin position="366"/>
        <end position="387"/>
    </location>
</feature>
<dbReference type="InterPro" id="IPR004254">
    <property type="entry name" value="AdipoR/HlyIII-related"/>
</dbReference>
<feature type="transmembrane region" description="Helical" evidence="7">
    <location>
        <begin position="295"/>
        <end position="316"/>
    </location>
</feature>